<evidence type="ECO:0000256" key="3">
    <source>
        <dbReference type="ARBA" id="ARBA00023163"/>
    </source>
</evidence>
<name>A0A5U9I6A2_SALET</name>
<dbReference type="GO" id="GO:0003677">
    <property type="term" value="F:DNA binding"/>
    <property type="evidence" value="ECO:0007669"/>
    <property type="project" value="UniProtKB-KW"/>
</dbReference>
<sequence length="173" mass="19965">MGTRYNPTPPPDELRDYVYYEDGHIYRTDTKARVGCLNRNGYFCYTYQGRTYLIHRLIYWLHTGEWPEVVDHKSRIKTDNRFENLQAATQSENACNNTLRKNSSTGYTGVEQRPGGKYSVSIIIEGKRYYIYGYESLEAAALARDILIRLFYGDFARYGIAENAALKVGGIMI</sequence>
<dbReference type="InterPro" id="IPR016177">
    <property type="entry name" value="DNA-bd_dom_sf"/>
</dbReference>
<dbReference type="InterPro" id="IPR036955">
    <property type="entry name" value="AP2/ERF_dom_sf"/>
</dbReference>
<dbReference type="EMBL" id="AAGUVH010000025">
    <property type="protein sequence ID" value="EBS2301363.1"/>
    <property type="molecule type" value="Genomic_DNA"/>
</dbReference>
<dbReference type="SUPFAM" id="SSF54171">
    <property type="entry name" value="DNA-binding domain"/>
    <property type="match status" value="1"/>
</dbReference>
<dbReference type="Gene3D" id="3.30.730.10">
    <property type="entry name" value="AP2/ERF domain"/>
    <property type="match status" value="1"/>
</dbReference>
<keyword evidence="2" id="KW-0238">DNA-binding</keyword>
<evidence type="ECO:0000313" key="5">
    <source>
        <dbReference type="EMBL" id="EBS2301363.1"/>
    </source>
</evidence>
<protein>
    <recommendedName>
        <fullName evidence="4">AP2/ERF domain-containing protein</fullName>
    </recommendedName>
</protein>
<keyword evidence="1" id="KW-0805">Transcription regulation</keyword>
<dbReference type="InterPro" id="IPR003615">
    <property type="entry name" value="HNH_nuc"/>
</dbReference>
<gene>
    <name evidence="5" type="ORF">DRT62_16780</name>
</gene>
<dbReference type="InterPro" id="IPR044925">
    <property type="entry name" value="His-Me_finger_sf"/>
</dbReference>
<dbReference type="SUPFAM" id="SSF54060">
    <property type="entry name" value="His-Me finger endonucleases"/>
    <property type="match status" value="1"/>
</dbReference>
<accession>A0A5U9I6A2</accession>
<dbReference type="AlphaFoldDB" id="A0A5U9I6A2"/>
<evidence type="ECO:0000256" key="2">
    <source>
        <dbReference type="ARBA" id="ARBA00023125"/>
    </source>
</evidence>
<comment type="caution">
    <text evidence="5">The sequence shown here is derived from an EMBL/GenBank/DDBJ whole genome shotgun (WGS) entry which is preliminary data.</text>
</comment>
<keyword evidence="3" id="KW-0804">Transcription</keyword>
<dbReference type="GO" id="GO:0003700">
    <property type="term" value="F:DNA-binding transcription factor activity"/>
    <property type="evidence" value="ECO:0007669"/>
    <property type="project" value="InterPro"/>
</dbReference>
<evidence type="ECO:0000259" key="4">
    <source>
        <dbReference type="PROSITE" id="PS51032"/>
    </source>
</evidence>
<proteinExistence type="predicted"/>
<evidence type="ECO:0000256" key="1">
    <source>
        <dbReference type="ARBA" id="ARBA00023015"/>
    </source>
</evidence>
<reference evidence="5" key="1">
    <citation type="submission" date="2018-07" db="EMBL/GenBank/DDBJ databases">
        <authorList>
            <person name="Ashton P.M."/>
            <person name="Dallman T."/>
            <person name="Nair S."/>
            <person name="De Pinna E."/>
            <person name="Peters T."/>
            <person name="Grant K."/>
        </authorList>
    </citation>
    <scope>NUCLEOTIDE SEQUENCE</scope>
    <source>
        <strain evidence="5">152466</strain>
    </source>
</reference>
<dbReference type="Gene3D" id="3.90.75.20">
    <property type="match status" value="1"/>
</dbReference>
<dbReference type="InterPro" id="IPR001471">
    <property type="entry name" value="AP2/ERF_dom"/>
</dbReference>
<dbReference type="PROSITE" id="PS51032">
    <property type="entry name" value="AP2_ERF"/>
    <property type="match status" value="1"/>
</dbReference>
<dbReference type="Pfam" id="PF13392">
    <property type="entry name" value="HNH_3"/>
    <property type="match status" value="1"/>
</dbReference>
<feature type="domain" description="AP2/ERF" evidence="4">
    <location>
        <begin position="106"/>
        <end position="165"/>
    </location>
</feature>
<organism evidence="5">
    <name type="scientific">Salmonella enterica subsp. enterica serovar Saintpaul</name>
    <dbReference type="NCBI Taxonomy" id="90105"/>
    <lineage>
        <taxon>Bacteria</taxon>
        <taxon>Pseudomonadati</taxon>
        <taxon>Pseudomonadota</taxon>
        <taxon>Gammaproteobacteria</taxon>
        <taxon>Enterobacterales</taxon>
        <taxon>Enterobacteriaceae</taxon>
        <taxon>Salmonella</taxon>
    </lineage>
</organism>